<protein>
    <submittedName>
        <fullName evidence="1">Uncharacterized protein</fullName>
    </submittedName>
</protein>
<evidence type="ECO:0000313" key="2">
    <source>
        <dbReference type="Proteomes" id="UP000033140"/>
    </source>
</evidence>
<comment type="caution">
    <text evidence="1">The sequence shown here is derived from an EMBL/GenBank/DDBJ whole genome shotgun (WGS) entry which is preliminary data.</text>
</comment>
<accession>A0A0E9N908</accession>
<reference evidence="1 2" key="1">
    <citation type="journal article" date="2011" name="J. Gen. Appl. Microbiol.">
        <title>Draft genome sequencing of the enigmatic yeast Saitoella complicata.</title>
        <authorList>
            <person name="Nishida H."/>
            <person name="Hamamoto M."/>
            <person name="Sugiyama J."/>
        </authorList>
    </citation>
    <scope>NUCLEOTIDE SEQUENCE [LARGE SCALE GENOMIC DNA]</scope>
    <source>
        <strain evidence="1 2">NRRL Y-17804</strain>
    </source>
</reference>
<dbReference type="AlphaFoldDB" id="A0A0E9N908"/>
<gene>
    <name evidence="1" type="ORF">G7K_0593-t1</name>
</gene>
<dbReference type="Proteomes" id="UP000033140">
    <property type="component" value="Unassembled WGS sequence"/>
</dbReference>
<evidence type="ECO:0000313" key="1">
    <source>
        <dbReference type="EMBL" id="GAO46362.1"/>
    </source>
</evidence>
<organism evidence="1 2">
    <name type="scientific">Saitoella complicata (strain BCRC 22490 / CBS 7301 / JCM 7358 / NBRC 10748 / NRRL Y-17804)</name>
    <dbReference type="NCBI Taxonomy" id="698492"/>
    <lineage>
        <taxon>Eukaryota</taxon>
        <taxon>Fungi</taxon>
        <taxon>Dikarya</taxon>
        <taxon>Ascomycota</taxon>
        <taxon>Taphrinomycotina</taxon>
        <taxon>Taphrinomycotina incertae sedis</taxon>
        <taxon>Saitoella</taxon>
    </lineage>
</organism>
<name>A0A0E9N908_SAICN</name>
<reference evidence="1 2" key="2">
    <citation type="journal article" date="2014" name="J. Gen. Appl. Microbiol.">
        <title>The early diverging ascomycetous budding yeast Saitoella complicata has three histone deacetylases belonging to the Clr6, Hos2, and Rpd3 lineages.</title>
        <authorList>
            <person name="Nishida H."/>
            <person name="Matsumoto T."/>
            <person name="Kondo S."/>
            <person name="Hamamoto M."/>
            <person name="Yoshikawa H."/>
        </authorList>
    </citation>
    <scope>NUCLEOTIDE SEQUENCE [LARGE SCALE GENOMIC DNA]</scope>
    <source>
        <strain evidence="1 2">NRRL Y-17804</strain>
    </source>
</reference>
<dbReference type="EMBL" id="BACD03000003">
    <property type="protein sequence ID" value="GAO46362.1"/>
    <property type="molecule type" value="Genomic_DNA"/>
</dbReference>
<reference evidence="1 2" key="3">
    <citation type="journal article" date="2015" name="Genome Announc.">
        <title>Draft Genome Sequence of the Archiascomycetous Yeast Saitoella complicata.</title>
        <authorList>
            <person name="Yamauchi K."/>
            <person name="Kondo S."/>
            <person name="Hamamoto M."/>
            <person name="Takahashi Y."/>
            <person name="Ogura Y."/>
            <person name="Hayashi T."/>
            <person name="Nishida H."/>
        </authorList>
    </citation>
    <scope>NUCLEOTIDE SEQUENCE [LARGE SCALE GENOMIC DNA]</scope>
    <source>
        <strain evidence="1 2">NRRL Y-17804</strain>
    </source>
</reference>
<sequence length="102" mass="11472">MVRLEMLKLVCAEVLCVIQVRITCMYNFISVSFLLKQTPHICTGPLARSAFLHTIYRTSDSRSNSPDTPSARLQSAYTRPYTIASQSGAILLYLRHVRSVPP</sequence>
<keyword evidence="2" id="KW-1185">Reference proteome</keyword>
<proteinExistence type="predicted"/>